<reference evidence="2 3" key="1">
    <citation type="submission" date="2019-02" db="EMBL/GenBank/DDBJ databases">
        <title>Arundinibacter roseus gen. nov., sp. nov., a new member of the family Cytophagaceae.</title>
        <authorList>
            <person name="Szuroczki S."/>
            <person name="Khayer B."/>
            <person name="Sproer C."/>
            <person name="Toumi M."/>
            <person name="Szabo A."/>
            <person name="Felfoldi T."/>
            <person name="Schumann P."/>
            <person name="Toth E."/>
        </authorList>
    </citation>
    <scope>NUCLEOTIDE SEQUENCE [LARGE SCALE GENOMIC DNA]</scope>
    <source>
        <strain evidence="2 3">DMA-k-7a</strain>
    </source>
</reference>
<dbReference type="OrthoDB" id="1364214at2"/>
<dbReference type="Proteomes" id="UP000295706">
    <property type="component" value="Unassembled WGS sequence"/>
</dbReference>
<proteinExistence type="predicted"/>
<dbReference type="EMBL" id="SMJU01000001">
    <property type="protein sequence ID" value="TDB69056.1"/>
    <property type="molecule type" value="Genomic_DNA"/>
</dbReference>
<evidence type="ECO:0000313" key="2">
    <source>
        <dbReference type="EMBL" id="TDB69056.1"/>
    </source>
</evidence>
<protein>
    <recommendedName>
        <fullName evidence="1">DUF6922 domain-containing protein</fullName>
    </recommendedName>
</protein>
<feature type="domain" description="DUF6922" evidence="1">
    <location>
        <begin position="12"/>
        <end position="62"/>
    </location>
</feature>
<organism evidence="2 3">
    <name type="scientific">Arundinibacter roseus</name>
    <dbReference type="NCBI Taxonomy" id="2070510"/>
    <lineage>
        <taxon>Bacteria</taxon>
        <taxon>Pseudomonadati</taxon>
        <taxon>Bacteroidota</taxon>
        <taxon>Cytophagia</taxon>
        <taxon>Cytophagales</taxon>
        <taxon>Spirosomataceae</taxon>
        <taxon>Arundinibacter</taxon>
    </lineage>
</organism>
<dbReference type="Pfam" id="PF21956">
    <property type="entry name" value="DUF6922"/>
    <property type="match status" value="1"/>
</dbReference>
<sequence length="103" mass="12121">MQPKSSSARPSISKLAFWDVQWESIDFEADSLFVIGKVLNYGTWDDIVAMLRYYGLERVRAEVVHGTYYKKTALSFLCLLLELEEQDFVVYQQRQARRPAWNH</sequence>
<accession>A0A4R4KQ39</accession>
<keyword evidence="3" id="KW-1185">Reference proteome</keyword>
<name>A0A4R4KQ39_9BACT</name>
<dbReference type="AlphaFoldDB" id="A0A4R4KQ39"/>
<comment type="caution">
    <text evidence="2">The sequence shown here is derived from an EMBL/GenBank/DDBJ whole genome shotgun (WGS) entry which is preliminary data.</text>
</comment>
<dbReference type="RefSeq" id="WP_132113772.1">
    <property type="nucleotide sequence ID" value="NZ_SMJU01000001.1"/>
</dbReference>
<gene>
    <name evidence="2" type="ORF">EZE20_01605</name>
</gene>
<evidence type="ECO:0000259" key="1">
    <source>
        <dbReference type="Pfam" id="PF21956"/>
    </source>
</evidence>
<evidence type="ECO:0000313" key="3">
    <source>
        <dbReference type="Proteomes" id="UP000295706"/>
    </source>
</evidence>
<dbReference type="InterPro" id="IPR053830">
    <property type="entry name" value="DUF6922"/>
</dbReference>